<dbReference type="InterPro" id="IPR010406">
    <property type="entry name" value="DUF1003"/>
</dbReference>
<comment type="caution">
    <text evidence="2">The sequence shown here is derived from an EMBL/GenBank/DDBJ whole genome shotgun (WGS) entry which is preliminary data.</text>
</comment>
<evidence type="ECO:0000313" key="2">
    <source>
        <dbReference type="EMBL" id="PZO22144.1"/>
    </source>
</evidence>
<organism evidence="2 3">
    <name type="scientific">Leptolyngbya foveolarum</name>
    <dbReference type="NCBI Taxonomy" id="47253"/>
    <lineage>
        <taxon>Bacteria</taxon>
        <taxon>Bacillati</taxon>
        <taxon>Cyanobacteriota</taxon>
        <taxon>Cyanophyceae</taxon>
        <taxon>Leptolyngbyales</taxon>
        <taxon>Leptolyngbyaceae</taxon>
        <taxon>Leptolyngbya group</taxon>
        <taxon>Leptolyngbya</taxon>
    </lineage>
</organism>
<name>A0A2W4UPW0_9CYAN</name>
<evidence type="ECO:0000313" key="3">
    <source>
        <dbReference type="Proteomes" id="UP000249354"/>
    </source>
</evidence>
<reference evidence="3" key="1">
    <citation type="submission" date="2018-04" db="EMBL/GenBank/DDBJ databases">
        <authorList>
            <person name="Cornet L."/>
        </authorList>
    </citation>
    <scope>NUCLEOTIDE SEQUENCE [LARGE SCALE GENOMIC DNA]</scope>
</reference>
<sequence length="236" mass="26285">MPKDPARDNHAGSVIINGEKYPLPAQVIKNIETVINLQTDQERRIPASERILSKVTAAFGRSRFLYSQLAFFAIWGLTSHFAQPILVQWDLPVMNLESHGLDMAALLITTGVLVRQTQQDKIAERRSHLMLQINLLNEQKIAKVIELIEELRKDTPDVANRFDWEAKIMQQATDPQVVLNILQENLEPASHQPEDPSDNQAASADQAYLESNSQSISQPVQSVPIEASANSTASAT</sequence>
<feature type="compositionally biased region" description="Low complexity" evidence="1">
    <location>
        <begin position="213"/>
        <end position="225"/>
    </location>
</feature>
<accession>A0A2W4UPW0</accession>
<evidence type="ECO:0000256" key="1">
    <source>
        <dbReference type="SAM" id="MobiDB-lite"/>
    </source>
</evidence>
<dbReference type="Pfam" id="PF06210">
    <property type="entry name" value="DUF1003"/>
    <property type="match status" value="1"/>
</dbReference>
<dbReference type="AlphaFoldDB" id="A0A2W4UPW0"/>
<gene>
    <name evidence="2" type="ORF">DCF25_03480</name>
</gene>
<dbReference type="EMBL" id="QBMC01000013">
    <property type="protein sequence ID" value="PZO22144.1"/>
    <property type="molecule type" value="Genomic_DNA"/>
</dbReference>
<feature type="region of interest" description="Disordered" evidence="1">
    <location>
        <begin position="188"/>
        <end position="236"/>
    </location>
</feature>
<reference evidence="2 3" key="2">
    <citation type="submission" date="2018-06" db="EMBL/GenBank/DDBJ databases">
        <title>Metagenomic assembly of (sub)arctic Cyanobacteria and their associated microbiome from non-axenic cultures.</title>
        <authorList>
            <person name="Baurain D."/>
        </authorList>
    </citation>
    <scope>NUCLEOTIDE SEQUENCE [LARGE SCALE GENOMIC DNA]</scope>
    <source>
        <strain evidence="2">ULC129bin1</strain>
    </source>
</reference>
<dbReference type="Proteomes" id="UP000249354">
    <property type="component" value="Unassembled WGS sequence"/>
</dbReference>
<proteinExistence type="predicted"/>
<protein>
    <submittedName>
        <fullName evidence="2">DUF1003 domain-containing protein</fullName>
    </submittedName>
</protein>